<evidence type="ECO:0000313" key="1">
    <source>
        <dbReference type="EMBL" id="CAB4160228.1"/>
    </source>
</evidence>
<reference evidence="1" key="1">
    <citation type="submission" date="2020-04" db="EMBL/GenBank/DDBJ databases">
        <authorList>
            <person name="Chiriac C."/>
            <person name="Salcher M."/>
            <person name="Ghai R."/>
            <person name="Kavagutti S V."/>
        </authorList>
    </citation>
    <scope>NUCLEOTIDE SEQUENCE</scope>
</reference>
<proteinExistence type="predicted"/>
<organism evidence="1">
    <name type="scientific">uncultured Caudovirales phage</name>
    <dbReference type="NCBI Taxonomy" id="2100421"/>
    <lineage>
        <taxon>Viruses</taxon>
        <taxon>Duplodnaviria</taxon>
        <taxon>Heunggongvirae</taxon>
        <taxon>Uroviricota</taxon>
        <taxon>Caudoviricetes</taxon>
        <taxon>Peduoviridae</taxon>
        <taxon>Maltschvirus</taxon>
        <taxon>Maltschvirus maltsch</taxon>
    </lineage>
</organism>
<sequence length="54" mass="6168">MNKFLDKLDTLCWEYHVEIKPTHPVPADEYPTISIIHGDEVVKLLYVDGDGIAK</sequence>
<dbReference type="EMBL" id="LR796697">
    <property type="protein sequence ID" value="CAB4160228.1"/>
    <property type="molecule type" value="Genomic_DNA"/>
</dbReference>
<protein>
    <submittedName>
        <fullName evidence="1">Uncharacterized protein</fullName>
    </submittedName>
</protein>
<name>A0A6J5NT00_9CAUD</name>
<accession>A0A6J5NT00</accession>
<gene>
    <name evidence="1" type="ORF">UFOVP723_108</name>
</gene>